<dbReference type="SUPFAM" id="SSF55144">
    <property type="entry name" value="LigT-like"/>
    <property type="match status" value="1"/>
</dbReference>
<sequence>MSAQATTTTTATQHDAWRTARAQLYAEMAGETREGRLDTAALLRTREHFAIVGDEFEPQPYVLPQPSDGVGLICVEMPTDGARVCRSIGEHVVSGIRRLPPANEPVAYVNQEETMHLTVCHTSRPDELMPGMKARKPQEIAQLREIAARFRPFRLRPVHVLLTASGAVVMLFEGVAATTEDDDDAKQSEFAVDHLRATIQREFSVFPTKMPRIIWHSTLARILQPDVSQTVIDDVGAKCAAITNKLRADGVTFEAKNLWYLDETHHFWARGERTIIPLGQHTHE</sequence>
<reference evidence="1" key="1">
    <citation type="submission" date="2022-11" db="EMBL/GenBank/DDBJ databases">
        <authorList>
            <person name="Morgan W.R."/>
            <person name="Tartar A."/>
        </authorList>
    </citation>
    <scope>NUCLEOTIDE SEQUENCE</scope>
    <source>
        <strain evidence="1">ARSEF 373</strain>
    </source>
</reference>
<protein>
    <submittedName>
        <fullName evidence="1">Uncharacterized protein</fullName>
    </submittedName>
</protein>
<gene>
    <name evidence="1" type="ORF">N0F65_005474</name>
</gene>
<name>A0AAV2Z1G0_9STRA</name>
<keyword evidence="2" id="KW-1185">Reference proteome</keyword>
<dbReference type="EMBL" id="DAKRPA010000086">
    <property type="protein sequence ID" value="DAZ99306.1"/>
    <property type="molecule type" value="Genomic_DNA"/>
</dbReference>
<evidence type="ECO:0000313" key="1">
    <source>
        <dbReference type="EMBL" id="DAZ99306.1"/>
    </source>
</evidence>
<dbReference type="AlphaFoldDB" id="A0AAV2Z1G0"/>
<dbReference type="Proteomes" id="UP001146120">
    <property type="component" value="Unassembled WGS sequence"/>
</dbReference>
<reference evidence="1" key="2">
    <citation type="journal article" date="2023" name="Microbiol Resour">
        <title>Decontamination and Annotation of the Draft Genome Sequence of the Oomycete Lagenidium giganteum ARSEF 373.</title>
        <authorList>
            <person name="Morgan W.R."/>
            <person name="Tartar A."/>
        </authorList>
    </citation>
    <scope>NUCLEOTIDE SEQUENCE</scope>
    <source>
        <strain evidence="1">ARSEF 373</strain>
    </source>
</reference>
<comment type="caution">
    <text evidence="1">The sequence shown here is derived from an EMBL/GenBank/DDBJ whole genome shotgun (WGS) entry which is preliminary data.</text>
</comment>
<evidence type="ECO:0000313" key="2">
    <source>
        <dbReference type="Proteomes" id="UP001146120"/>
    </source>
</evidence>
<organism evidence="1 2">
    <name type="scientific">Lagenidium giganteum</name>
    <dbReference type="NCBI Taxonomy" id="4803"/>
    <lineage>
        <taxon>Eukaryota</taxon>
        <taxon>Sar</taxon>
        <taxon>Stramenopiles</taxon>
        <taxon>Oomycota</taxon>
        <taxon>Peronosporomycetes</taxon>
        <taxon>Pythiales</taxon>
        <taxon>Pythiaceae</taxon>
    </lineage>
</organism>
<accession>A0AAV2Z1G0</accession>
<proteinExistence type="predicted"/>
<dbReference type="InterPro" id="IPR009097">
    <property type="entry name" value="Cyclic_Pdiesterase"/>
</dbReference>